<dbReference type="GO" id="GO:0006508">
    <property type="term" value="P:proteolysis"/>
    <property type="evidence" value="ECO:0007669"/>
    <property type="project" value="InterPro"/>
</dbReference>
<evidence type="ECO:0000259" key="2">
    <source>
        <dbReference type="Pfam" id="PF00326"/>
    </source>
</evidence>
<sequence length="628" mass="69844">MPRIEALLAARQFVVPQRSGEYLYFISDLNGRLSLYRMLLTGSVPEPLLPPNIALQTPHHMDGKSFVVLAEYNQIVVMIDQDGDENYQPMRIPLTGGFPELIFGDQFAGMQTNLAKIDLKTGIGYLTASSRTRPEFSGYQINVLENSATLLATAAEGPFYATSSPDQQTIVTVDAYGIGDTVVYRQQLGSTERSVIFGTPMEQRTTTIEPNGMGFAEWVNADYALFSTSLFDDCYSLALLRLDGSQSLDAVTIEGLVHTGQGEFDRLTKLSEQRYVLGYNIDGCSWCYEAELDLANKRMLVSNVLCGQAPLDNGVLESIAYDSDSDSFALSFSTAIAPTQIYTINSSKELQQHTNERVLGIPVEHLSAGEDASFNSHDGLRISARLYRPAPALGYEGLRPLVYYIHGGPQGQERPDFAWFSMPLIQFLTLKGFAVFVPNVRGSSGYGFNYMNQVTHDWGGQDRLDHVHAMTKVLANDPLIDTKRAGVMGRSYGGFMTLTLLGRHPELWQAGIDMFGPYDLHTFSARVPETWKAYMATQVGDPVTEADFLVERSPKTYIHNLACPLLVTQGANDPRVIEQESREVVHELQALGKNVDYLLFNDEGHDVLKYANKVTCYNRITDFFSQYL</sequence>
<reference evidence="3 4" key="1">
    <citation type="submission" date="2015-07" db="EMBL/GenBank/DDBJ databases">
        <title>Whole genome sequence of Herpetosiphon geysericola DSM 7119.</title>
        <authorList>
            <person name="Hemp J."/>
            <person name="Ward L.M."/>
            <person name="Pace L.A."/>
            <person name="Fischer W.W."/>
        </authorList>
    </citation>
    <scope>NUCLEOTIDE SEQUENCE [LARGE SCALE GENOMIC DNA]</scope>
    <source>
        <strain evidence="3 4">DSM 7119</strain>
    </source>
</reference>
<gene>
    <name evidence="3" type="ORF">SE18_04245</name>
</gene>
<dbReference type="SUPFAM" id="SSF53474">
    <property type="entry name" value="alpha/beta-Hydrolases"/>
    <property type="match status" value="1"/>
</dbReference>
<dbReference type="PANTHER" id="PTHR42776">
    <property type="entry name" value="SERINE PEPTIDASE S9 FAMILY MEMBER"/>
    <property type="match status" value="1"/>
</dbReference>
<dbReference type="STRING" id="70996.SE18_04245"/>
<evidence type="ECO:0000313" key="3">
    <source>
        <dbReference type="EMBL" id="KPL90980.1"/>
    </source>
</evidence>
<dbReference type="InterPro" id="IPR002470">
    <property type="entry name" value="Peptidase_S9A"/>
</dbReference>
<protein>
    <submittedName>
        <fullName evidence="3">Peptidase S9</fullName>
    </submittedName>
</protein>
<dbReference type="PANTHER" id="PTHR42776:SF27">
    <property type="entry name" value="DIPEPTIDYL PEPTIDASE FAMILY MEMBER 6"/>
    <property type="match status" value="1"/>
</dbReference>
<comment type="caution">
    <text evidence="3">The sequence shown here is derived from an EMBL/GenBank/DDBJ whole genome shotgun (WGS) entry which is preliminary data.</text>
</comment>
<organism evidence="3 4">
    <name type="scientific">Herpetosiphon geysericola</name>
    <dbReference type="NCBI Taxonomy" id="70996"/>
    <lineage>
        <taxon>Bacteria</taxon>
        <taxon>Bacillati</taxon>
        <taxon>Chloroflexota</taxon>
        <taxon>Chloroflexia</taxon>
        <taxon>Herpetosiphonales</taxon>
        <taxon>Herpetosiphonaceae</taxon>
        <taxon>Herpetosiphon</taxon>
    </lineage>
</organism>
<proteinExistence type="predicted"/>
<name>A0A0P6Y0Q5_9CHLR</name>
<evidence type="ECO:0000313" key="4">
    <source>
        <dbReference type="Proteomes" id="UP000050277"/>
    </source>
</evidence>
<dbReference type="EMBL" id="LGKP01000008">
    <property type="protein sequence ID" value="KPL90980.1"/>
    <property type="molecule type" value="Genomic_DNA"/>
</dbReference>
<keyword evidence="1" id="KW-0378">Hydrolase</keyword>
<keyword evidence="4" id="KW-1185">Reference proteome</keyword>
<evidence type="ECO:0000256" key="1">
    <source>
        <dbReference type="ARBA" id="ARBA00022801"/>
    </source>
</evidence>
<dbReference type="AlphaFoldDB" id="A0A0P6Y0Q5"/>
<dbReference type="InterPro" id="IPR001375">
    <property type="entry name" value="Peptidase_S9_cat"/>
</dbReference>
<dbReference type="PRINTS" id="PR00862">
    <property type="entry name" value="PROLIGOPTASE"/>
</dbReference>
<dbReference type="OrthoDB" id="108903at2"/>
<dbReference type="Pfam" id="PF00326">
    <property type="entry name" value="Peptidase_S9"/>
    <property type="match status" value="1"/>
</dbReference>
<dbReference type="RefSeq" id="WP_054533173.1">
    <property type="nucleotide sequence ID" value="NZ_LGKP01000008.1"/>
</dbReference>
<dbReference type="InterPro" id="IPR029058">
    <property type="entry name" value="AB_hydrolase_fold"/>
</dbReference>
<feature type="domain" description="Peptidase S9 prolyl oligopeptidase catalytic" evidence="2">
    <location>
        <begin position="423"/>
        <end position="628"/>
    </location>
</feature>
<accession>A0A0P6Y0Q5</accession>
<dbReference type="GO" id="GO:0004252">
    <property type="term" value="F:serine-type endopeptidase activity"/>
    <property type="evidence" value="ECO:0007669"/>
    <property type="project" value="InterPro"/>
</dbReference>
<dbReference type="Gene3D" id="3.40.50.1820">
    <property type="entry name" value="alpha/beta hydrolase"/>
    <property type="match status" value="1"/>
</dbReference>
<dbReference type="Proteomes" id="UP000050277">
    <property type="component" value="Unassembled WGS sequence"/>
</dbReference>